<protein>
    <recommendedName>
        <fullName evidence="1">Reverse transcriptase/retrotransposon-derived protein RNase H-like domain-containing protein</fullName>
    </recommendedName>
</protein>
<dbReference type="Gene3D" id="3.30.70.270">
    <property type="match status" value="1"/>
</dbReference>
<dbReference type="Gene3D" id="3.10.20.370">
    <property type="match status" value="1"/>
</dbReference>
<name>A0A5E4NQC4_9HEMI</name>
<dbReference type="SUPFAM" id="SSF56672">
    <property type="entry name" value="DNA/RNA polymerases"/>
    <property type="match status" value="1"/>
</dbReference>
<dbReference type="Proteomes" id="UP000325440">
    <property type="component" value="Unassembled WGS sequence"/>
</dbReference>
<reference evidence="2 3" key="1">
    <citation type="submission" date="2019-08" db="EMBL/GenBank/DDBJ databases">
        <authorList>
            <person name="Alioto T."/>
            <person name="Alioto T."/>
            <person name="Gomez Garrido J."/>
        </authorList>
    </citation>
    <scope>NUCLEOTIDE SEQUENCE [LARGE SCALE GENOMIC DNA]</scope>
</reference>
<dbReference type="PANTHER" id="PTHR33064:SF37">
    <property type="entry name" value="RIBONUCLEASE H"/>
    <property type="match status" value="1"/>
</dbReference>
<organism evidence="2 3">
    <name type="scientific">Cinara cedri</name>
    <dbReference type="NCBI Taxonomy" id="506608"/>
    <lineage>
        <taxon>Eukaryota</taxon>
        <taxon>Metazoa</taxon>
        <taxon>Ecdysozoa</taxon>
        <taxon>Arthropoda</taxon>
        <taxon>Hexapoda</taxon>
        <taxon>Insecta</taxon>
        <taxon>Pterygota</taxon>
        <taxon>Neoptera</taxon>
        <taxon>Paraneoptera</taxon>
        <taxon>Hemiptera</taxon>
        <taxon>Sternorrhyncha</taxon>
        <taxon>Aphidomorpha</taxon>
        <taxon>Aphidoidea</taxon>
        <taxon>Aphididae</taxon>
        <taxon>Lachninae</taxon>
        <taxon>Cinara</taxon>
    </lineage>
</organism>
<keyword evidence="3" id="KW-1185">Reference proteome</keyword>
<evidence type="ECO:0000313" key="2">
    <source>
        <dbReference type="EMBL" id="VVC46017.1"/>
    </source>
</evidence>
<dbReference type="AlphaFoldDB" id="A0A5E4NQC4"/>
<gene>
    <name evidence="2" type="ORF">CINCED_3A003258</name>
</gene>
<dbReference type="GO" id="GO:0071897">
    <property type="term" value="P:DNA biosynthetic process"/>
    <property type="evidence" value="ECO:0007669"/>
    <property type="project" value="UniProtKB-ARBA"/>
</dbReference>
<dbReference type="Pfam" id="PF17919">
    <property type="entry name" value="RT_RNaseH_2"/>
    <property type="match status" value="1"/>
</dbReference>
<dbReference type="InterPro" id="IPR043128">
    <property type="entry name" value="Rev_trsase/Diguanyl_cyclase"/>
</dbReference>
<dbReference type="OrthoDB" id="6628279at2759"/>
<dbReference type="Gene3D" id="3.10.10.10">
    <property type="entry name" value="HIV Type 1 Reverse Transcriptase, subunit A, domain 1"/>
    <property type="match status" value="1"/>
</dbReference>
<dbReference type="PANTHER" id="PTHR33064">
    <property type="entry name" value="POL PROTEIN"/>
    <property type="match status" value="1"/>
</dbReference>
<dbReference type="InterPro" id="IPR051320">
    <property type="entry name" value="Viral_Replic_Matur_Polypro"/>
</dbReference>
<evidence type="ECO:0000313" key="3">
    <source>
        <dbReference type="Proteomes" id="UP000325440"/>
    </source>
</evidence>
<dbReference type="InterPro" id="IPR043502">
    <property type="entry name" value="DNA/RNA_pol_sf"/>
</dbReference>
<sequence>MSPWNATLLLVKKKANASKREKFRIVIDFRALDEVARNEYHPLTNVTEILDQLGQCQLFSVIDLALEFYKILLAGSSQHILKYLDFKRPFILTINASNKVLGIILSQEEVAKELPLAYASRTLNKSENNYSTTE</sequence>
<dbReference type="EMBL" id="CABPRJ010002428">
    <property type="protein sequence ID" value="VVC46017.1"/>
    <property type="molecule type" value="Genomic_DNA"/>
</dbReference>
<evidence type="ECO:0000259" key="1">
    <source>
        <dbReference type="Pfam" id="PF17919"/>
    </source>
</evidence>
<dbReference type="InterPro" id="IPR041577">
    <property type="entry name" value="RT_RNaseH_2"/>
</dbReference>
<accession>A0A5E4NQC4</accession>
<proteinExistence type="predicted"/>
<feature type="domain" description="Reverse transcriptase/retrotransposon-derived protein RNase H-like" evidence="1">
    <location>
        <begin position="74"/>
        <end position="134"/>
    </location>
</feature>